<dbReference type="RefSeq" id="WP_006848614.1">
    <property type="nucleotide sequence ID" value="NZ_CP085933.1"/>
</dbReference>
<protein>
    <submittedName>
        <fullName evidence="1">Uncharacterized protein</fullName>
    </submittedName>
</protein>
<dbReference type="Proteomes" id="UP000004477">
    <property type="component" value="Unassembled WGS sequence"/>
</dbReference>
<dbReference type="GeneID" id="69850357"/>
<comment type="caution">
    <text evidence="1">The sequence shown here is derived from an EMBL/GenBank/DDBJ whole genome shotgun (WGS) entry which is preliminary data.</text>
</comment>
<reference evidence="1" key="1">
    <citation type="submission" date="2009-11" db="EMBL/GenBank/DDBJ databases">
        <authorList>
            <person name="Weinstock G."/>
            <person name="Sodergren E."/>
            <person name="Clifton S."/>
            <person name="Fulton L."/>
            <person name="Fulton B."/>
            <person name="Courtney L."/>
            <person name="Fronick C."/>
            <person name="Harrison M."/>
            <person name="Strong C."/>
            <person name="Farmer C."/>
            <person name="Delahaunty K."/>
            <person name="Markovic C."/>
            <person name="Hall O."/>
            <person name="Minx P."/>
            <person name="Tomlinson C."/>
            <person name="Mitreva M."/>
            <person name="Nelson J."/>
            <person name="Hou S."/>
            <person name="Wollam A."/>
            <person name="Pepin K.H."/>
            <person name="Johnson M."/>
            <person name="Bhonagiri V."/>
            <person name="Nash W.E."/>
            <person name="Warren W."/>
            <person name="Chinwalla A."/>
            <person name="Mardis E.R."/>
            <person name="Wilson R.K."/>
        </authorList>
    </citation>
    <scope>NUCLEOTIDE SEQUENCE [LARGE SCALE GENOMIC DNA]</scope>
    <source>
        <strain evidence="1">DSM 18205</strain>
    </source>
</reference>
<dbReference type="EMBL" id="ACBX02000035">
    <property type="protein sequence ID" value="EFB34498.1"/>
    <property type="molecule type" value="Genomic_DNA"/>
</dbReference>
<dbReference type="STRING" id="537011.PREVCOP_05932"/>
<evidence type="ECO:0000313" key="2">
    <source>
        <dbReference type="Proteomes" id="UP000004477"/>
    </source>
</evidence>
<sequence>MKKNIHFRRIPDYIEQELRNIQEQHVIVAAIINIKKSDIARGAYRHLGIKMAVGDVVFPDSIYPDRLAGIYARRNRNGIVWILKDQPKVIKTFSFESPNFGDPDKGYHTTYIDREVYQRRFEPPREWVISISIVSQDIEHVRMRIQIRAVLDRQHPDFRSDLFFAINLLQEQCRDCHVFRANISDDELARITAVGWEIFPPGTMDRTFSAITSRLRVPSPQRQREIEHRANALARLHPTEYIVGSGMNSHYFGAKYGENIVAFENIDYGNALYILFDNWQEISQMSRIDILKRHERDFIRIIHKTGWQKVFKRHIDELRGRQ</sequence>
<gene>
    <name evidence="1" type="ORF">PREVCOP_05932</name>
</gene>
<accession>D1PFC5</accession>
<dbReference type="PaxDb" id="537011-PREVCOP_05932"/>
<dbReference type="HOGENOM" id="CLU_830608_0_0_10"/>
<dbReference type="OrthoDB" id="4775248at2"/>
<dbReference type="AlphaFoldDB" id="D1PFC5"/>
<organism evidence="1 2">
    <name type="scientific">Segatella copri DSM 18205</name>
    <dbReference type="NCBI Taxonomy" id="537011"/>
    <lineage>
        <taxon>Bacteria</taxon>
        <taxon>Pseudomonadati</taxon>
        <taxon>Bacteroidota</taxon>
        <taxon>Bacteroidia</taxon>
        <taxon>Bacteroidales</taxon>
        <taxon>Prevotellaceae</taxon>
        <taxon>Segatella</taxon>
    </lineage>
</organism>
<evidence type="ECO:0000313" key="1">
    <source>
        <dbReference type="EMBL" id="EFB34498.1"/>
    </source>
</evidence>
<keyword evidence="2" id="KW-1185">Reference proteome</keyword>
<proteinExistence type="predicted"/>
<name>D1PFC5_9BACT</name>